<name>A0A9W9GBS2_9EURO</name>
<evidence type="ECO:0000313" key="2">
    <source>
        <dbReference type="EMBL" id="KAJ5115902.1"/>
    </source>
</evidence>
<feature type="coiled-coil region" evidence="1">
    <location>
        <begin position="229"/>
        <end position="256"/>
    </location>
</feature>
<evidence type="ECO:0000256" key="1">
    <source>
        <dbReference type="SAM" id="Coils"/>
    </source>
</evidence>
<reference evidence="2" key="2">
    <citation type="journal article" date="2023" name="IMA Fungus">
        <title>Comparative genomic study of the Penicillium genus elucidates a diverse pangenome and 15 lateral gene transfer events.</title>
        <authorList>
            <person name="Petersen C."/>
            <person name="Sorensen T."/>
            <person name="Nielsen M.R."/>
            <person name="Sondergaard T.E."/>
            <person name="Sorensen J.L."/>
            <person name="Fitzpatrick D.A."/>
            <person name="Frisvad J.C."/>
            <person name="Nielsen K.L."/>
        </authorList>
    </citation>
    <scope>NUCLEOTIDE SEQUENCE</scope>
    <source>
        <strain evidence="2">IBT 30069</strain>
    </source>
</reference>
<gene>
    <name evidence="2" type="ORF">N7456_000250</name>
</gene>
<sequence length="309" mass="35556">MAFIPTNTYPLLHTDDVFWNWEPLLQELLAQLDLKSIIFIGCYRRGTSTTVLDCPPTLLIIVNRKKDWTATCEKVISILKRRRLQMPAVEIVKIGFLEANDRTMAGDSIASSRNHYGSGTLGCFLKLRSPSSDDWRTFALTCWHVVVPPFVSLSNDDQKLIKNWNENGVSASIAKTDDVRRLLSLDHVTRLAYQEEVGEIEEAIQDIKDGRMFKIFKDLEVGDALELFTPQQRQRYDRHESELKKHEENLRILHERFQNDDQVLGTVFSGSGFKYKDLNLTKDGIKYFTSPDWALVHLSSCRQPSNDFD</sequence>
<organism evidence="2 3">
    <name type="scientific">Penicillium angulare</name>
    <dbReference type="NCBI Taxonomy" id="116970"/>
    <lineage>
        <taxon>Eukaryota</taxon>
        <taxon>Fungi</taxon>
        <taxon>Dikarya</taxon>
        <taxon>Ascomycota</taxon>
        <taxon>Pezizomycotina</taxon>
        <taxon>Eurotiomycetes</taxon>
        <taxon>Eurotiomycetidae</taxon>
        <taxon>Eurotiales</taxon>
        <taxon>Aspergillaceae</taxon>
        <taxon>Penicillium</taxon>
    </lineage>
</organism>
<evidence type="ECO:0000313" key="3">
    <source>
        <dbReference type="Proteomes" id="UP001149165"/>
    </source>
</evidence>
<comment type="caution">
    <text evidence="2">The sequence shown here is derived from an EMBL/GenBank/DDBJ whole genome shotgun (WGS) entry which is preliminary data.</text>
</comment>
<proteinExistence type="predicted"/>
<keyword evidence="3" id="KW-1185">Reference proteome</keyword>
<dbReference type="OrthoDB" id="5424209at2759"/>
<keyword evidence="1" id="KW-0175">Coiled coil</keyword>
<accession>A0A9W9GBS2</accession>
<reference evidence="2" key="1">
    <citation type="submission" date="2022-11" db="EMBL/GenBank/DDBJ databases">
        <authorList>
            <person name="Petersen C."/>
        </authorList>
    </citation>
    <scope>NUCLEOTIDE SEQUENCE</scope>
    <source>
        <strain evidence="2">IBT 30069</strain>
    </source>
</reference>
<dbReference type="Proteomes" id="UP001149165">
    <property type="component" value="Unassembled WGS sequence"/>
</dbReference>
<dbReference type="AlphaFoldDB" id="A0A9W9GBS2"/>
<protein>
    <submittedName>
        <fullName evidence="2">Uncharacterized protein</fullName>
    </submittedName>
</protein>
<dbReference type="EMBL" id="JAPQKH010000001">
    <property type="protein sequence ID" value="KAJ5115902.1"/>
    <property type="molecule type" value="Genomic_DNA"/>
</dbReference>